<proteinExistence type="predicted"/>
<reference evidence="1" key="1">
    <citation type="submission" date="2018-05" db="EMBL/GenBank/DDBJ databases">
        <authorList>
            <person name="Lanie J.A."/>
            <person name="Ng W.-L."/>
            <person name="Kazmierczak K.M."/>
            <person name="Andrzejewski T.M."/>
            <person name="Davidsen T.M."/>
            <person name="Wayne K.J."/>
            <person name="Tettelin H."/>
            <person name="Glass J.I."/>
            <person name="Rusch D."/>
            <person name="Podicherti R."/>
            <person name="Tsui H.-C.T."/>
            <person name="Winkler M.E."/>
        </authorList>
    </citation>
    <scope>NUCLEOTIDE SEQUENCE</scope>
</reference>
<organism evidence="1">
    <name type="scientific">marine metagenome</name>
    <dbReference type="NCBI Taxonomy" id="408172"/>
    <lineage>
        <taxon>unclassified sequences</taxon>
        <taxon>metagenomes</taxon>
        <taxon>ecological metagenomes</taxon>
    </lineage>
</organism>
<dbReference type="EMBL" id="UINC01029816">
    <property type="protein sequence ID" value="SVB13188.1"/>
    <property type="molecule type" value="Genomic_DNA"/>
</dbReference>
<dbReference type="AlphaFoldDB" id="A0A382BH88"/>
<evidence type="ECO:0000313" key="1">
    <source>
        <dbReference type="EMBL" id="SVB13188.1"/>
    </source>
</evidence>
<sequence length="29" mass="3422">MNSLLGLDMLLLVTRGENLEDKEGYRYFM</sequence>
<protein>
    <submittedName>
        <fullName evidence="1">Uncharacterized protein</fullName>
    </submittedName>
</protein>
<gene>
    <name evidence="1" type="ORF">METZ01_LOCUS166042</name>
</gene>
<name>A0A382BH88_9ZZZZ</name>
<accession>A0A382BH88</accession>